<evidence type="ECO:0000256" key="7">
    <source>
        <dbReference type="ARBA" id="ARBA00053725"/>
    </source>
</evidence>
<accession>A0A2K5DQ78</accession>
<organism evidence="11 12">
    <name type="scientific">Aotus nancymaae</name>
    <name type="common">Ma's night monkey</name>
    <dbReference type="NCBI Taxonomy" id="37293"/>
    <lineage>
        <taxon>Eukaryota</taxon>
        <taxon>Metazoa</taxon>
        <taxon>Chordata</taxon>
        <taxon>Craniata</taxon>
        <taxon>Vertebrata</taxon>
        <taxon>Euteleostomi</taxon>
        <taxon>Mammalia</taxon>
        <taxon>Eutheria</taxon>
        <taxon>Euarchontoglires</taxon>
        <taxon>Primates</taxon>
        <taxon>Haplorrhini</taxon>
        <taxon>Platyrrhini</taxon>
        <taxon>Aotidae</taxon>
        <taxon>Aotus</taxon>
    </lineage>
</organism>
<dbReference type="PANTHER" id="PTHR24178">
    <property type="entry name" value="MOLTING PROTEIN MLT-4"/>
    <property type="match status" value="1"/>
</dbReference>
<dbReference type="Ensembl" id="ENSANAT00000041039.1">
    <property type="protein sequence ID" value="ENSANAP00000023135.1"/>
    <property type="gene ID" value="ENSANAG00000029320.1"/>
</dbReference>
<dbReference type="GO" id="GO:0005634">
    <property type="term" value="C:nucleus"/>
    <property type="evidence" value="ECO:0007669"/>
    <property type="project" value="UniProtKB-SubCell"/>
</dbReference>
<evidence type="ECO:0000256" key="8">
    <source>
        <dbReference type="ARBA" id="ARBA00062703"/>
    </source>
</evidence>
<comment type="subcellular location">
    <subcellularLocation>
        <location evidence="2">Cytoplasm</location>
    </subcellularLocation>
    <subcellularLocation>
        <location evidence="1">Nucleus</location>
    </subcellularLocation>
</comment>
<dbReference type="PANTHER" id="PTHR24178:SF9">
    <property type="entry name" value="ANK_REP_REGION DOMAIN-CONTAINING PROTEIN"/>
    <property type="match status" value="1"/>
</dbReference>
<dbReference type="OMA" id="KHEACAS"/>
<feature type="repeat" description="ANK" evidence="10">
    <location>
        <begin position="139"/>
        <end position="162"/>
    </location>
</feature>
<comment type="subunit">
    <text evidence="8">Interacts with AARS; the interaction is direct.</text>
</comment>
<evidence type="ECO:0000256" key="9">
    <source>
        <dbReference type="ARBA" id="ARBA00067264"/>
    </source>
</evidence>
<dbReference type="GO" id="GO:0005737">
    <property type="term" value="C:cytoplasm"/>
    <property type="evidence" value="ECO:0007669"/>
    <property type="project" value="UniProtKB-SubCell"/>
</dbReference>
<comment type="function">
    <text evidence="7">Required to prevent the misactivation of serine (Ser) with tRNA(Ala) by promoting the hydrolysis of Ser-mischarged tRNA(Ala), thereby playing a role in translational fidelity. Binds directly to the catalytic domain of AARS/AlaRS and captures Ser that is misactivated by AARS/AlaRS, preventing the charging of Ser adenylates to tRNA(Ala) and precluding Ser misincorporation in nascent peptides.</text>
</comment>
<dbReference type="FunFam" id="1.25.40.20:FF:000336">
    <property type="entry name" value="Ankyrin repeat domain-containing protein 16"/>
    <property type="match status" value="1"/>
</dbReference>
<keyword evidence="3" id="KW-0963">Cytoplasm</keyword>
<evidence type="ECO:0000313" key="12">
    <source>
        <dbReference type="Proteomes" id="UP000233020"/>
    </source>
</evidence>
<evidence type="ECO:0000256" key="10">
    <source>
        <dbReference type="PROSITE-ProRule" id="PRU00023"/>
    </source>
</evidence>
<feature type="repeat" description="ANK" evidence="10">
    <location>
        <begin position="238"/>
        <end position="262"/>
    </location>
</feature>
<dbReference type="STRING" id="37293.ENSANAP00000023135"/>
<evidence type="ECO:0000256" key="1">
    <source>
        <dbReference type="ARBA" id="ARBA00004123"/>
    </source>
</evidence>
<dbReference type="InterPro" id="IPR002110">
    <property type="entry name" value="Ankyrin_rpt"/>
</dbReference>
<keyword evidence="5 10" id="KW-0040">ANK repeat</keyword>
<protein>
    <recommendedName>
        <fullName evidence="9">Ankyrin repeat domain-containing protein 16</fullName>
    </recommendedName>
</protein>
<keyword evidence="12" id="KW-1185">Reference proteome</keyword>
<sequence length="293" mass="31799">AQPGPTRGASRLVQEGRLRALQEEPQAAAGCPGPAGDTLCTAPRHGRRDVLAYLAEAWGVDIEAVNETTSGPCTRRGRLPERADWTPLMMACTRKNLGVSQDLVEHGATPLKTKDVEKATLILQYLLPVCPDTWKTESKIRTPLHTAAVHGHLEAVRVFLKRCQYEPDCRVNCGVTPLMDAIQCGHIDITRLLLNEHGACLSAEDSLAIRFLVSELGVDVDVRTTSTHLTALHYAAKEGHSNLHLACASQHLACVRFLLQSGLKDSEDVTGTLAQQLTRRLDVLQGSGHSSVT</sequence>
<keyword evidence="6" id="KW-0539">Nucleus</keyword>
<dbReference type="SUPFAM" id="SSF48403">
    <property type="entry name" value="Ankyrin repeat"/>
    <property type="match status" value="1"/>
</dbReference>
<dbReference type="Pfam" id="PF12796">
    <property type="entry name" value="Ank_2"/>
    <property type="match status" value="1"/>
</dbReference>
<dbReference type="AlphaFoldDB" id="A0A2K5DQ78"/>
<dbReference type="SMART" id="SM00248">
    <property type="entry name" value="ANK"/>
    <property type="match status" value="4"/>
</dbReference>
<evidence type="ECO:0000313" key="11">
    <source>
        <dbReference type="Ensembl" id="ENSANAP00000023135.1"/>
    </source>
</evidence>
<reference evidence="11" key="1">
    <citation type="submission" date="2025-08" db="UniProtKB">
        <authorList>
            <consortium name="Ensembl"/>
        </authorList>
    </citation>
    <scope>IDENTIFICATION</scope>
</reference>
<dbReference type="PROSITE" id="PS50088">
    <property type="entry name" value="ANK_REPEAT"/>
    <property type="match status" value="2"/>
</dbReference>
<evidence type="ECO:0000256" key="2">
    <source>
        <dbReference type="ARBA" id="ARBA00004496"/>
    </source>
</evidence>
<reference evidence="11" key="2">
    <citation type="submission" date="2025-09" db="UniProtKB">
        <authorList>
            <consortium name="Ensembl"/>
        </authorList>
    </citation>
    <scope>IDENTIFICATION</scope>
</reference>
<keyword evidence="4" id="KW-0677">Repeat</keyword>
<dbReference type="Gene3D" id="1.25.40.20">
    <property type="entry name" value="Ankyrin repeat-containing domain"/>
    <property type="match status" value="3"/>
</dbReference>
<dbReference type="InterPro" id="IPR036770">
    <property type="entry name" value="Ankyrin_rpt-contain_sf"/>
</dbReference>
<evidence type="ECO:0000256" key="3">
    <source>
        <dbReference type="ARBA" id="ARBA00022490"/>
    </source>
</evidence>
<name>A0A2K5DQ78_AOTNA</name>
<dbReference type="Proteomes" id="UP000233020">
    <property type="component" value="Unplaced"/>
</dbReference>
<dbReference type="GeneTree" id="ENSGT00940000153969"/>
<proteinExistence type="predicted"/>
<evidence type="ECO:0000256" key="5">
    <source>
        <dbReference type="ARBA" id="ARBA00023043"/>
    </source>
</evidence>
<dbReference type="PROSITE" id="PS50297">
    <property type="entry name" value="ANK_REP_REGION"/>
    <property type="match status" value="2"/>
</dbReference>
<dbReference type="Pfam" id="PF00023">
    <property type="entry name" value="Ank"/>
    <property type="match status" value="2"/>
</dbReference>
<evidence type="ECO:0000256" key="4">
    <source>
        <dbReference type="ARBA" id="ARBA00022737"/>
    </source>
</evidence>
<evidence type="ECO:0000256" key="6">
    <source>
        <dbReference type="ARBA" id="ARBA00023242"/>
    </source>
</evidence>